<evidence type="ECO:0000313" key="2">
    <source>
        <dbReference type="EMBL" id="CAB4625253.1"/>
    </source>
</evidence>
<dbReference type="SMART" id="SM00554">
    <property type="entry name" value="FAS1"/>
    <property type="match status" value="1"/>
</dbReference>
<dbReference type="GO" id="GO:0050839">
    <property type="term" value="F:cell adhesion molecule binding"/>
    <property type="evidence" value="ECO:0007669"/>
    <property type="project" value="TreeGrafter"/>
</dbReference>
<dbReference type="GO" id="GO:0007155">
    <property type="term" value="P:cell adhesion"/>
    <property type="evidence" value="ECO:0007669"/>
    <property type="project" value="TreeGrafter"/>
</dbReference>
<dbReference type="AlphaFoldDB" id="A0A6J6ILJ8"/>
<reference evidence="2" key="1">
    <citation type="submission" date="2020-05" db="EMBL/GenBank/DDBJ databases">
        <authorList>
            <person name="Chiriac C."/>
            <person name="Salcher M."/>
            <person name="Ghai R."/>
            <person name="Kavagutti S V."/>
        </authorList>
    </citation>
    <scope>NUCLEOTIDE SEQUENCE</scope>
</reference>
<accession>A0A6J6ILJ8</accession>
<dbReference type="InterPro" id="IPR050904">
    <property type="entry name" value="Adhesion/Biosynth-related"/>
</dbReference>
<evidence type="ECO:0000259" key="1">
    <source>
        <dbReference type="PROSITE" id="PS50213"/>
    </source>
</evidence>
<gene>
    <name evidence="2" type="ORF">UFOPK1939_00882</name>
</gene>
<dbReference type="InterPro" id="IPR000782">
    <property type="entry name" value="FAS1_domain"/>
</dbReference>
<sequence length="202" mass="19740">MKSTRTLLVAASIVSVALALTACSQSDPAPAPSAAPTTAAVASGPFGAACSAIPADVAAAAPTVAAADAAGKIPALSTLVSFVGAAGLGQTLNTTPNITIFAPTNDAFAKIDAATVAALQADPTGKLANILKYHVVASDITPDKLVGQFPTLNGAPITIAGSGQTFTVTTTTPGNVSNIVCGNVKTANARVYVIDTVLLPAA</sequence>
<proteinExistence type="predicted"/>
<dbReference type="Pfam" id="PF02469">
    <property type="entry name" value="Fasciclin"/>
    <property type="match status" value="1"/>
</dbReference>
<organism evidence="2">
    <name type="scientific">freshwater metagenome</name>
    <dbReference type="NCBI Taxonomy" id="449393"/>
    <lineage>
        <taxon>unclassified sequences</taxon>
        <taxon>metagenomes</taxon>
        <taxon>ecological metagenomes</taxon>
    </lineage>
</organism>
<dbReference type="PROSITE" id="PS51257">
    <property type="entry name" value="PROKAR_LIPOPROTEIN"/>
    <property type="match status" value="1"/>
</dbReference>
<dbReference type="PANTHER" id="PTHR10900:SF77">
    <property type="entry name" value="FI19380P1"/>
    <property type="match status" value="1"/>
</dbReference>
<dbReference type="GO" id="GO:0030198">
    <property type="term" value="P:extracellular matrix organization"/>
    <property type="evidence" value="ECO:0007669"/>
    <property type="project" value="TreeGrafter"/>
</dbReference>
<feature type="domain" description="FAS1" evidence="1">
    <location>
        <begin position="63"/>
        <end position="198"/>
    </location>
</feature>
<dbReference type="Gene3D" id="2.30.180.10">
    <property type="entry name" value="FAS1 domain"/>
    <property type="match status" value="1"/>
</dbReference>
<dbReference type="EMBL" id="CAEZVF010000138">
    <property type="protein sequence ID" value="CAB4625253.1"/>
    <property type="molecule type" value="Genomic_DNA"/>
</dbReference>
<dbReference type="SUPFAM" id="SSF82153">
    <property type="entry name" value="FAS1 domain"/>
    <property type="match status" value="1"/>
</dbReference>
<dbReference type="GO" id="GO:0031012">
    <property type="term" value="C:extracellular matrix"/>
    <property type="evidence" value="ECO:0007669"/>
    <property type="project" value="TreeGrafter"/>
</dbReference>
<dbReference type="PANTHER" id="PTHR10900">
    <property type="entry name" value="PERIOSTIN-RELATED"/>
    <property type="match status" value="1"/>
</dbReference>
<dbReference type="InterPro" id="IPR036378">
    <property type="entry name" value="FAS1_dom_sf"/>
</dbReference>
<dbReference type="GO" id="GO:0005615">
    <property type="term" value="C:extracellular space"/>
    <property type="evidence" value="ECO:0007669"/>
    <property type="project" value="TreeGrafter"/>
</dbReference>
<protein>
    <submittedName>
        <fullName evidence="2">Unannotated protein</fullName>
    </submittedName>
</protein>
<dbReference type="PROSITE" id="PS50213">
    <property type="entry name" value="FAS1"/>
    <property type="match status" value="1"/>
</dbReference>
<name>A0A6J6ILJ8_9ZZZZ</name>